<organism evidence="2 3">
    <name type="scientific">Striga asiatica</name>
    <name type="common">Asiatic witchweed</name>
    <name type="synonym">Buchnera asiatica</name>
    <dbReference type="NCBI Taxonomy" id="4170"/>
    <lineage>
        <taxon>Eukaryota</taxon>
        <taxon>Viridiplantae</taxon>
        <taxon>Streptophyta</taxon>
        <taxon>Embryophyta</taxon>
        <taxon>Tracheophyta</taxon>
        <taxon>Spermatophyta</taxon>
        <taxon>Magnoliopsida</taxon>
        <taxon>eudicotyledons</taxon>
        <taxon>Gunneridae</taxon>
        <taxon>Pentapetalae</taxon>
        <taxon>asterids</taxon>
        <taxon>lamiids</taxon>
        <taxon>Lamiales</taxon>
        <taxon>Orobanchaceae</taxon>
        <taxon>Buchnereae</taxon>
        <taxon>Striga</taxon>
    </lineage>
</organism>
<dbReference type="GO" id="GO:0005524">
    <property type="term" value="F:ATP binding"/>
    <property type="evidence" value="ECO:0007669"/>
    <property type="project" value="UniProtKB-KW"/>
</dbReference>
<evidence type="ECO:0000313" key="2">
    <source>
        <dbReference type="EMBL" id="GER49636.1"/>
    </source>
</evidence>
<dbReference type="PANTHER" id="PTHR43139">
    <property type="entry name" value="SI:DKEY-122A22.2"/>
    <property type="match status" value="1"/>
</dbReference>
<feature type="compositionally biased region" description="Polar residues" evidence="1">
    <location>
        <begin position="1"/>
        <end position="14"/>
    </location>
</feature>
<dbReference type="Proteomes" id="UP000325081">
    <property type="component" value="Unassembled WGS sequence"/>
</dbReference>
<sequence length="155" mass="17080">MDLINRSNSSTTLQPVRHETKVLAKDPTSSSDGRVKISDTRVRPSSLHRRKKKKKKGIVNLVTAHRALLRRLMKSAAGVVPHIVQINAGTVINIWAPSETLHKPAVVLVHGFAADGIMTWLFQVGPLSKKHAVYVSDLLFFGGSATDRPDRSPEF</sequence>
<dbReference type="EMBL" id="BKCP01008737">
    <property type="protein sequence ID" value="GER49636.1"/>
    <property type="molecule type" value="Genomic_DNA"/>
</dbReference>
<protein>
    <submittedName>
        <fullName evidence="2">sn-glycerol-3-phosphate import ATP-binding protein UgpC</fullName>
    </submittedName>
</protein>
<dbReference type="InterPro" id="IPR052370">
    <property type="entry name" value="Meta-cleavage_hydrolase"/>
</dbReference>
<dbReference type="OrthoDB" id="6431331at2759"/>
<accession>A0A5A7QXG2</accession>
<keyword evidence="2" id="KW-0547">Nucleotide-binding</keyword>
<dbReference type="SUPFAM" id="SSF53474">
    <property type="entry name" value="alpha/beta-Hydrolases"/>
    <property type="match status" value="1"/>
</dbReference>
<proteinExistence type="predicted"/>
<dbReference type="AlphaFoldDB" id="A0A5A7QXG2"/>
<dbReference type="PANTHER" id="PTHR43139:SF61">
    <property type="entry name" value="ALPHA_BETA-HYDROLASES SUPERFAMILY PROTEIN"/>
    <property type="match status" value="1"/>
</dbReference>
<comment type="caution">
    <text evidence="2">The sequence shown here is derived from an EMBL/GenBank/DDBJ whole genome shotgun (WGS) entry which is preliminary data.</text>
</comment>
<dbReference type="Gene3D" id="3.40.50.1820">
    <property type="entry name" value="alpha/beta hydrolase"/>
    <property type="match status" value="1"/>
</dbReference>
<gene>
    <name evidence="2" type="ORF">STAS_26895</name>
</gene>
<name>A0A5A7QXG2_STRAF</name>
<evidence type="ECO:0000256" key="1">
    <source>
        <dbReference type="SAM" id="MobiDB-lite"/>
    </source>
</evidence>
<feature type="compositionally biased region" description="Basic and acidic residues" evidence="1">
    <location>
        <begin position="33"/>
        <end position="42"/>
    </location>
</feature>
<feature type="compositionally biased region" description="Basic residues" evidence="1">
    <location>
        <begin position="46"/>
        <end position="55"/>
    </location>
</feature>
<feature type="region of interest" description="Disordered" evidence="1">
    <location>
        <begin position="1"/>
        <end position="55"/>
    </location>
</feature>
<evidence type="ECO:0000313" key="3">
    <source>
        <dbReference type="Proteomes" id="UP000325081"/>
    </source>
</evidence>
<dbReference type="InterPro" id="IPR029058">
    <property type="entry name" value="AB_hydrolase_fold"/>
</dbReference>
<keyword evidence="3" id="KW-1185">Reference proteome</keyword>
<reference evidence="3" key="1">
    <citation type="journal article" date="2019" name="Curr. Biol.">
        <title>Genome Sequence of Striga asiatica Provides Insight into the Evolution of Plant Parasitism.</title>
        <authorList>
            <person name="Yoshida S."/>
            <person name="Kim S."/>
            <person name="Wafula E.K."/>
            <person name="Tanskanen J."/>
            <person name="Kim Y.M."/>
            <person name="Honaas L."/>
            <person name="Yang Z."/>
            <person name="Spallek T."/>
            <person name="Conn C.E."/>
            <person name="Ichihashi Y."/>
            <person name="Cheong K."/>
            <person name="Cui S."/>
            <person name="Der J.P."/>
            <person name="Gundlach H."/>
            <person name="Jiao Y."/>
            <person name="Hori C."/>
            <person name="Ishida J.K."/>
            <person name="Kasahara H."/>
            <person name="Kiba T."/>
            <person name="Kim M.S."/>
            <person name="Koo N."/>
            <person name="Laohavisit A."/>
            <person name="Lee Y.H."/>
            <person name="Lumba S."/>
            <person name="McCourt P."/>
            <person name="Mortimer J.C."/>
            <person name="Mutuku J.M."/>
            <person name="Nomura T."/>
            <person name="Sasaki-Sekimoto Y."/>
            <person name="Seto Y."/>
            <person name="Wang Y."/>
            <person name="Wakatake T."/>
            <person name="Sakakibara H."/>
            <person name="Demura T."/>
            <person name="Yamaguchi S."/>
            <person name="Yoneyama K."/>
            <person name="Manabe R.I."/>
            <person name="Nelson D.C."/>
            <person name="Schulman A.H."/>
            <person name="Timko M.P."/>
            <person name="dePamphilis C.W."/>
            <person name="Choi D."/>
            <person name="Shirasu K."/>
        </authorList>
    </citation>
    <scope>NUCLEOTIDE SEQUENCE [LARGE SCALE GENOMIC DNA]</scope>
    <source>
        <strain evidence="3">cv. UVA1</strain>
    </source>
</reference>
<keyword evidence="2" id="KW-0067">ATP-binding</keyword>